<dbReference type="InterPro" id="IPR023298">
    <property type="entry name" value="ATPase_P-typ_TM_dom_sf"/>
</dbReference>
<evidence type="ECO:0000256" key="3">
    <source>
        <dbReference type="SAM" id="Phobius"/>
    </source>
</evidence>
<dbReference type="PANTHER" id="PTHR24093">
    <property type="entry name" value="CATION TRANSPORTING ATPASE"/>
    <property type="match status" value="1"/>
</dbReference>
<dbReference type="SUPFAM" id="SSF81665">
    <property type="entry name" value="Calcium ATPase, transmembrane domain M"/>
    <property type="match status" value="1"/>
</dbReference>
<dbReference type="EMBL" id="QGNW01001125">
    <property type="protein sequence ID" value="RVW54701.1"/>
    <property type="molecule type" value="Genomic_DNA"/>
</dbReference>
<dbReference type="PANTHER" id="PTHR24093:SF455">
    <property type="entry name" value="CALCIUM-TRANSPORTING ATPASE 12, PLASMA MEMBRANE-TYPE"/>
    <property type="match status" value="1"/>
</dbReference>
<evidence type="ECO:0000259" key="4">
    <source>
        <dbReference type="Pfam" id="PF00689"/>
    </source>
</evidence>
<dbReference type="Gene3D" id="1.20.1110.10">
    <property type="entry name" value="Calcium-transporting ATPase, transmembrane domain"/>
    <property type="match status" value="1"/>
</dbReference>
<dbReference type="Proteomes" id="UP000288805">
    <property type="component" value="Unassembled WGS sequence"/>
</dbReference>
<evidence type="ECO:0000313" key="5">
    <source>
        <dbReference type="EMBL" id="RVW54701.1"/>
    </source>
</evidence>
<dbReference type="InterPro" id="IPR006068">
    <property type="entry name" value="ATPase_P-typ_cation-transptr_C"/>
</dbReference>
<dbReference type="AlphaFoldDB" id="A0A438F400"/>
<keyword evidence="3" id="KW-1133">Transmembrane helix</keyword>
<comment type="caution">
    <text evidence="5">The sequence shown here is derived from an EMBL/GenBank/DDBJ whole genome shotgun (WGS) entry which is preliminary data.</text>
</comment>
<feature type="transmembrane region" description="Helical" evidence="3">
    <location>
        <begin position="12"/>
        <end position="29"/>
    </location>
</feature>
<keyword evidence="3" id="KW-0472">Membrane</keyword>
<accession>A0A438F400</accession>
<organism evidence="5 6">
    <name type="scientific">Vitis vinifera</name>
    <name type="common">Grape</name>
    <dbReference type="NCBI Taxonomy" id="29760"/>
    <lineage>
        <taxon>Eukaryota</taxon>
        <taxon>Viridiplantae</taxon>
        <taxon>Streptophyta</taxon>
        <taxon>Embryophyta</taxon>
        <taxon>Tracheophyta</taxon>
        <taxon>Spermatophyta</taxon>
        <taxon>Magnoliopsida</taxon>
        <taxon>eudicotyledons</taxon>
        <taxon>Gunneridae</taxon>
        <taxon>Pentapetalae</taxon>
        <taxon>rosids</taxon>
        <taxon>Vitales</taxon>
        <taxon>Vitaceae</taxon>
        <taxon>Viteae</taxon>
        <taxon>Vitis</taxon>
    </lineage>
</organism>
<name>A0A438F400_VITVI</name>
<dbReference type="Pfam" id="PF00689">
    <property type="entry name" value="Cation_ATPase_C"/>
    <property type="match status" value="1"/>
</dbReference>
<proteinExistence type="predicted"/>
<evidence type="ECO:0000256" key="1">
    <source>
        <dbReference type="ARBA" id="ARBA00022723"/>
    </source>
</evidence>
<feature type="domain" description="Cation-transporting P-type ATPase C-terminal" evidence="4">
    <location>
        <begin position="75"/>
        <end position="176"/>
    </location>
</feature>
<keyword evidence="3" id="KW-0812">Transmembrane</keyword>
<feature type="transmembrane region" description="Helical" evidence="3">
    <location>
        <begin position="154"/>
        <end position="173"/>
    </location>
</feature>
<evidence type="ECO:0000256" key="2">
    <source>
        <dbReference type="ARBA" id="ARBA00022842"/>
    </source>
</evidence>
<keyword evidence="1" id="KW-0479">Metal-binding</keyword>
<protein>
    <submittedName>
        <fullName evidence="5">Calcium-transporting ATPase 12, plasma membrane-type</fullName>
    </submittedName>
</protein>
<dbReference type="GO" id="GO:0046872">
    <property type="term" value="F:metal ion binding"/>
    <property type="evidence" value="ECO:0007669"/>
    <property type="project" value="UniProtKB-KW"/>
</dbReference>
<reference evidence="5 6" key="1">
    <citation type="journal article" date="2018" name="PLoS Genet.">
        <title>Population sequencing reveals clonal diversity and ancestral inbreeding in the grapevine cultivar Chardonnay.</title>
        <authorList>
            <person name="Roach M.J."/>
            <person name="Johnson D.L."/>
            <person name="Bohlmann J."/>
            <person name="van Vuuren H.J."/>
            <person name="Jones S.J."/>
            <person name="Pretorius I.S."/>
            <person name="Schmidt S.A."/>
            <person name="Borneman A.R."/>
        </authorList>
    </citation>
    <scope>NUCLEOTIDE SEQUENCE [LARGE SCALE GENOMIC DNA]</scope>
    <source>
        <strain evidence="6">cv. Chardonnay</strain>
        <tissue evidence="5">Leaf</tissue>
    </source>
</reference>
<feature type="transmembrane region" description="Helical" evidence="3">
    <location>
        <begin position="123"/>
        <end position="142"/>
    </location>
</feature>
<sequence length="203" mass="22871">MRMEKEGTTGFYHMSVFSFSVTILGRGIGARELMMNTGGAKVGFEAIACKLSTTITSKNFDASGMLVFNKILEFKGESFFNVDEKVKDMLVFNTFVLCQVFNEFNARKMEKQNVFKGIHKNKLFLGMVRFIIVLQVVMVEFLKKFADAVNLNGSQWAICIALAAVSWPIGWIVKFIPVSDKPFLDYLFRSGQAFGWILSPALL</sequence>
<evidence type="ECO:0000313" key="6">
    <source>
        <dbReference type="Proteomes" id="UP000288805"/>
    </source>
</evidence>
<gene>
    <name evidence="5" type="primary">ACA12_17</name>
    <name evidence="5" type="ORF">CK203_071902</name>
</gene>
<keyword evidence="2" id="KW-0460">Magnesium</keyword>